<comment type="caution">
    <text evidence="1">The sequence shown here is derived from an EMBL/GenBank/DDBJ whole genome shotgun (WGS) entry which is preliminary data.</text>
</comment>
<sequence>MAESVRTGMGESVRAGMTWTGIVLSVRAGWLGQELWNCSRAGMSSVTGMASVVFEQDWLEHEWLKVLGQGWLKQEWL</sequence>
<dbReference type="EMBL" id="BPLQ01002139">
    <property type="protein sequence ID" value="GIX89115.1"/>
    <property type="molecule type" value="Genomic_DNA"/>
</dbReference>
<protein>
    <submittedName>
        <fullName evidence="1">Uncharacterized protein</fullName>
    </submittedName>
</protein>
<evidence type="ECO:0000313" key="1">
    <source>
        <dbReference type="EMBL" id="GIX89115.1"/>
    </source>
</evidence>
<organism evidence="1 2">
    <name type="scientific">Caerostris darwini</name>
    <dbReference type="NCBI Taxonomy" id="1538125"/>
    <lineage>
        <taxon>Eukaryota</taxon>
        <taxon>Metazoa</taxon>
        <taxon>Ecdysozoa</taxon>
        <taxon>Arthropoda</taxon>
        <taxon>Chelicerata</taxon>
        <taxon>Arachnida</taxon>
        <taxon>Araneae</taxon>
        <taxon>Araneomorphae</taxon>
        <taxon>Entelegynae</taxon>
        <taxon>Araneoidea</taxon>
        <taxon>Araneidae</taxon>
        <taxon>Caerostris</taxon>
    </lineage>
</organism>
<reference evidence="1 2" key="1">
    <citation type="submission" date="2021-06" db="EMBL/GenBank/DDBJ databases">
        <title>Caerostris darwini draft genome.</title>
        <authorList>
            <person name="Kono N."/>
            <person name="Arakawa K."/>
        </authorList>
    </citation>
    <scope>NUCLEOTIDE SEQUENCE [LARGE SCALE GENOMIC DNA]</scope>
</reference>
<keyword evidence="2" id="KW-1185">Reference proteome</keyword>
<dbReference type="AlphaFoldDB" id="A0AAV4NXS9"/>
<accession>A0AAV4NXS9</accession>
<dbReference type="Proteomes" id="UP001054837">
    <property type="component" value="Unassembled WGS sequence"/>
</dbReference>
<evidence type="ECO:0000313" key="2">
    <source>
        <dbReference type="Proteomes" id="UP001054837"/>
    </source>
</evidence>
<proteinExistence type="predicted"/>
<gene>
    <name evidence="1" type="ORF">CDAR_599421</name>
</gene>
<name>A0AAV4NXS9_9ARAC</name>